<dbReference type="AlphaFoldDB" id="A0AA39GG99"/>
<protein>
    <recommendedName>
        <fullName evidence="3">Kinetochore protein fta4</fullName>
    </recommendedName>
</protein>
<dbReference type="GO" id="GO:0031511">
    <property type="term" value="C:Mis6-Sim4 complex"/>
    <property type="evidence" value="ECO:0007669"/>
    <property type="project" value="InterPro"/>
</dbReference>
<gene>
    <name evidence="1" type="ORF">NLU13_6466</name>
</gene>
<dbReference type="PANTHER" id="PTHR42040">
    <property type="entry name" value="INNER KINETOCHORE SUBUNIT FTA4"/>
    <property type="match status" value="1"/>
</dbReference>
<dbReference type="PANTHER" id="PTHR42040:SF1">
    <property type="entry name" value="INNER KINETOCHORE SUBUNIT FTA4"/>
    <property type="match status" value="1"/>
</dbReference>
<reference evidence="1" key="1">
    <citation type="submission" date="2022-10" db="EMBL/GenBank/DDBJ databases">
        <title>Determination and structural analysis of whole genome sequence of Sarocladium strictum F4-1.</title>
        <authorList>
            <person name="Hu L."/>
            <person name="Jiang Y."/>
        </authorList>
    </citation>
    <scope>NUCLEOTIDE SEQUENCE</scope>
    <source>
        <strain evidence="1">F4-1</strain>
    </source>
</reference>
<evidence type="ECO:0000313" key="1">
    <source>
        <dbReference type="EMBL" id="KAK0386631.1"/>
    </source>
</evidence>
<dbReference type="InterPro" id="IPR025207">
    <property type="entry name" value="Sim4_Fta4"/>
</dbReference>
<proteinExistence type="predicted"/>
<organism evidence="1 2">
    <name type="scientific">Sarocladium strictum</name>
    <name type="common">Black bundle disease fungus</name>
    <name type="synonym">Acremonium strictum</name>
    <dbReference type="NCBI Taxonomy" id="5046"/>
    <lineage>
        <taxon>Eukaryota</taxon>
        <taxon>Fungi</taxon>
        <taxon>Dikarya</taxon>
        <taxon>Ascomycota</taxon>
        <taxon>Pezizomycotina</taxon>
        <taxon>Sordariomycetes</taxon>
        <taxon>Hypocreomycetidae</taxon>
        <taxon>Hypocreales</taxon>
        <taxon>Sarocladiaceae</taxon>
        <taxon>Sarocladium</taxon>
    </lineage>
</organism>
<comment type="caution">
    <text evidence="1">The sequence shown here is derived from an EMBL/GenBank/DDBJ whole genome shotgun (WGS) entry which is preliminary data.</text>
</comment>
<evidence type="ECO:0000313" key="2">
    <source>
        <dbReference type="Proteomes" id="UP001175261"/>
    </source>
</evidence>
<name>A0AA39GG99_SARSR</name>
<keyword evidence="2" id="KW-1185">Reference proteome</keyword>
<dbReference type="EMBL" id="JAPDFR010000005">
    <property type="protein sequence ID" value="KAK0386631.1"/>
    <property type="molecule type" value="Genomic_DNA"/>
</dbReference>
<dbReference type="Pfam" id="PF13093">
    <property type="entry name" value="FTA4"/>
    <property type="match status" value="1"/>
</dbReference>
<accession>A0AA39GG99</accession>
<sequence length="250" mass="27677">MARNPPTIPAAKQAFLNTQTNLLSQPLAPSRAWRNANDASSDAIPARHVDEALVHVNHAVQQHCRRVFAPQATRAIAEQIADAYTRDADRRIGRDGDDEDVIGKEADLTTSSAIESLPAEWYLAKDTSAYPLEAKRYTDTVQHLTDLNEQRNQLRLRVEKLRRIQTSLAPLQTGEGGEGVQENLVTRNGAVEKELEKMRFLLARVAGRVGQLPDAIPGGETEEEKAVEDLGKARKRQIDEFLADPAVFPS</sequence>
<evidence type="ECO:0008006" key="3">
    <source>
        <dbReference type="Google" id="ProtNLM"/>
    </source>
</evidence>
<dbReference type="Proteomes" id="UP001175261">
    <property type="component" value="Unassembled WGS sequence"/>
</dbReference>